<evidence type="ECO:0000313" key="9">
    <source>
        <dbReference type="Proteomes" id="UP001155500"/>
    </source>
</evidence>
<dbReference type="GO" id="GO:0030288">
    <property type="term" value="C:outer membrane-bounded periplasmic space"/>
    <property type="evidence" value="ECO:0007669"/>
    <property type="project" value="TreeGrafter"/>
</dbReference>
<proteinExistence type="inferred from homology"/>
<dbReference type="PROSITE" id="PS50983">
    <property type="entry name" value="FE_B12_PBP"/>
    <property type="match status" value="1"/>
</dbReference>
<comment type="subcellular location">
    <subcellularLocation>
        <location evidence="1">Cell envelope</location>
    </subcellularLocation>
</comment>
<dbReference type="InterPro" id="IPR033870">
    <property type="entry name" value="FatB"/>
</dbReference>
<keyword evidence="5 6" id="KW-0732">Signal</keyword>
<sequence length="304" mass="33675">MKKMRLTLASLVGAFAVATAQANDITVTTFVGEQVVPQNPQRVVVLDYAAADTMRELGVKDHIVGISKGMRMPAYLSEFQTDDNYANVGTLPEPAFEKINELNPDLIIASGRQEKLLDRLKGIAPVLFLKPDYEHHYESVVQNVLALGKVFDKEALAQEKVALLDKQISDLASRVAGKNALVILVNESNISAYGDTSRYAMVYQKFGFTPVDKNIKSSTHGMKVGFEYVAEQNPDYLLVVDRTAAITDKANNAQKTLDNKIIKQTNAYKNNHIIYLDAENWYLAFGGLESTALMVKELEQAVQK</sequence>
<comment type="caution">
    <text evidence="8">The sequence shown here is derived from an EMBL/GenBank/DDBJ whole genome shotgun (WGS) entry which is preliminary data.</text>
</comment>
<name>A0A9X4PGC5_9PAST</name>
<dbReference type="EMBL" id="LWID01000001">
    <property type="protein sequence ID" value="MDG6894625.1"/>
    <property type="molecule type" value="Genomic_DNA"/>
</dbReference>
<keyword evidence="9" id="KW-1185">Reference proteome</keyword>
<reference evidence="8" key="1">
    <citation type="submission" date="2016-03" db="EMBL/GenBank/DDBJ databases">
        <title>Co-evolution between Pasteurellaceae and their hosts.</title>
        <authorList>
            <person name="Hansen M.J."/>
            <person name="Bojesen A.M."/>
            <person name="Planet P."/>
        </authorList>
    </citation>
    <scope>NUCLEOTIDE SEQUENCE</scope>
    <source>
        <strain evidence="8">146/S8/89</strain>
    </source>
</reference>
<comment type="similarity">
    <text evidence="2">Belongs to the bacterial solute-binding protein 8 family.</text>
</comment>
<dbReference type="Gene3D" id="3.40.50.1980">
    <property type="entry name" value="Nitrogenase molybdenum iron protein domain"/>
    <property type="match status" value="2"/>
</dbReference>
<evidence type="ECO:0000256" key="2">
    <source>
        <dbReference type="ARBA" id="ARBA00008814"/>
    </source>
</evidence>
<dbReference type="InterPro" id="IPR051313">
    <property type="entry name" value="Bact_iron-sidero_bind"/>
</dbReference>
<evidence type="ECO:0000313" key="8">
    <source>
        <dbReference type="EMBL" id="MDG6894625.1"/>
    </source>
</evidence>
<evidence type="ECO:0000256" key="3">
    <source>
        <dbReference type="ARBA" id="ARBA00022448"/>
    </source>
</evidence>
<dbReference type="Pfam" id="PF01497">
    <property type="entry name" value="Peripla_BP_2"/>
    <property type="match status" value="1"/>
</dbReference>
<evidence type="ECO:0000256" key="1">
    <source>
        <dbReference type="ARBA" id="ARBA00004196"/>
    </source>
</evidence>
<dbReference type="AlphaFoldDB" id="A0A9X4PGC5"/>
<keyword evidence="3" id="KW-0813">Transport</keyword>
<dbReference type="CDD" id="cd01140">
    <property type="entry name" value="FatB"/>
    <property type="match status" value="1"/>
</dbReference>
<dbReference type="Proteomes" id="UP001155500">
    <property type="component" value="Unassembled WGS sequence"/>
</dbReference>
<organism evidence="8 9">
    <name type="scientific">Volucribacter amazonae</name>
    <dbReference type="NCBI Taxonomy" id="256731"/>
    <lineage>
        <taxon>Bacteria</taxon>
        <taxon>Pseudomonadati</taxon>
        <taxon>Pseudomonadota</taxon>
        <taxon>Gammaproteobacteria</taxon>
        <taxon>Pasteurellales</taxon>
        <taxon>Pasteurellaceae</taxon>
        <taxon>Volucribacter</taxon>
    </lineage>
</organism>
<evidence type="ECO:0000256" key="5">
    <source>
        <dbReference type="ARBA" id="ARBA00022729"/>
    </source>
</evidence>
<feature type="domain" description="Fe/B12 periplasmic-binding" evidence="7">
    <location>
        <begin position="42"/>
        <end position="304"/>
    </location>
</feature>
<dbReference type="RefSeq" id="WP_279572097.1">
    <property type="nucleotide sequence ID" value="NZ_LWID01000001.1"/>
</dbReference>
<feature type="signal peptide" evidence="6">
    <location>
        <begin position="1"/>
        <end position="22"/>
    </location>
</feature>
<protein>
    <submittedName>
        <fullName evidence="8">ABC transporter</fullName>
    </submittedName>
</protein>
<evidence type="ECO:0000256" key="4">
    <source>
        <dbReference type="ARBA" id="ARBA00022496"/>
    </source>
</evidence>
<gene>
    <name evidence="8" type="ORF">A6A20_03050</name>
</gene>
<accession>A0A9X4PGC5</accession>
<keyword evidence="4" id="KW-0408">Iron</keyword>
<keyword evidence="4" id="KW-0406">Ion transport</keyword>
<dbReference type="InterPro" id="IPR002491">
    <property type="entry name" value="ABC_transptr_periplasmic_BD"/>
</dbReference>
<dbReference type="GO" id="GO:1901678">
    <property type="term" value="P:iron coordination entity transport"/>
    <property type="evidence" value="ECO:0007669"/>
    <property type="project" value="UniProtKB-ARBA"/>
</dbReference>
<dbReference type="SUPFAM" id="SSF53807">
    <property type="entry name" value="Helical backbone' metal receptor"/>
    <property type="match status" value="1"/>
</dbReference>
<evidence type="ECO:0000259" key="7">
    <source>
        <dbReference type="PROSITE" id="PS50983"/>
    </source>
</evidence>
<dbReference type="PANTHER" id="PTHR30532:SF28">
    <property type="entry name" value="PETROBACTIN-BINDING PROTEIN YCLQ"/>
    <property type="match status" value="1"/>
</dbReference>
<dbReference type="PANTHER" id="PTHR30532">
    <property type="entry name" value="IRON III DICITRATE-BINDING PERIPLASMIC PROTEIN"/>
    <property type="match status" value="1"/>
</dbReference>
<keyword evidence="4" id="KW-0410">Iron transport</keyword>
<feature type="chain" id="PRO_5040760635" evidence="6">
    <location>
        <begin position="23"/>
        <end position="304"/>
    </location>
</feature>
<evidence type="ECO:0000256" key="6">
    <source>
        <dbReference type="SAM" id="SignalP"/>
    </source>
</evidence>